<feature type="domain" description="Glycine transporter" evidence="8">
    <location>
        <begin position="126"/>
        <end position="198"/>
    </location>
</feature>
<feature type="transmembrane region" description="Helical" evidence="7">
    <location>
        <begin position="151"/>
        <end position="171"/>
    </location>
</feature>
<feature type="transmembrane region" description="Helical" evidence="7">
    <location>
        <begin position="124"/>
        <end position="145"/>
    </location>
</feature>
<protein>
    <recommendedName>
        <fullName evidence="8">Glycine transporter domain-containing protein</fullName>
    </recommendedName>
</protein>
<evidence type="ECO:0000313" key="9">
    <source>
        <dbReference type="EMBL" id="SBS70931.1"/>
    </source>
</evidence>
<organism evidence="9">
    <name type="scientific">uncultured Microbacterium sp</name>
    <dbReference type="NCBI Taxonomy" id="191216"/>
    <lineage>
        <taxon>Bacteria</taxon>
        <taxon>Bacillati</taxon>
        <taxon>Actinomycetota</taxon>
        <taxon>Actinomycetes</taxon>
        <taxon>Micrococcales</taxon>
        <taxon>Microbacteriaceae</taxon>
        <taxon>Microbacterium</taxon>
        <taxon>environmental samples</taxon>
    </lineage>
</organism>
<dbReference type="InterPro" id="IPR005115">
    <property type="entry name" value="Gly_transporter"/>
</dbReference>
<keyword evidence="5 7" id="KW-1133">Transmembrane helix</keyword>
<keyword evidence="4 7" id="KW-0812">Transmembrane</keyword>
<feature type="transmembrane region" description="Helical" evidence="7">
    <location>
        <begin position="178"/>
        <end position="198"/>
    </location>
</feature>
<reference evidence="9" key="1">
    <citation type="submission" date="2016-03" db="EMBL/GenBank/DDBJ databases">
        <authorList>
            <person name="Ploux O."/>
        </authorList>
    </citation>
    <scope>NUCLEOTIDE SEQUENCE</scope>
    <source>
        <strain evidence="9">UC1</strain>
    </source>
</reference>
<feature type="transmembrane region" description="Helical" evidence="7">
    <location>
        <begin position="31"/>
        <end position="53"/>
    </location>
</feature>
<comment type="subcellular location">
    <subcellularLocation>
        <location evidence="1">Cell membrane</location>
        <topology evidence="1">Multi-pass membrane protein</topology>
    </subcellularLocation>
</comment>
<evidence type="ECO:0000256" key="3">
    <source>
        <dbReference type="ARBA" id="ARBA00022475"/>
    </source>
</evidence>
<dbReference type="GO" id="GO:0005886">
    <property type="term" value="C:plasma membrane"/>
    <property type="evidence" value="ECO:0007669"/>
    <property type="project" value="UniProtKB-SubCell"/>
</dbReference>
<dbReference type="Pfam" id="PF03458">
    <property type="entry name" value="Gly_transporter"/>
    <property type="match status" value="2"/>
</dbReference>
<dbReference type="PANTHER" id="PTHR30506">
    <property type="entry name" value="INNER MEMBRANE PROTEIN"/>
    <property type="match status" value="1"/>
</dbReference>
<sequence length="254" mass="25877">MGAKDHDFVAVGGHSSIIAASDDNGGVTEPLFLIPLWADLIAVGLGGVQGALFASGFVGQRRLDLLGVVIIGTVVGMGGGLIRDLLLNVELATMQSNWYLLTAVGAALLGMLLANIFQRLNAVIVALDAVVIGLFGAFGTSKALAIGLPEVPAVFVGVCAAVGGSVLRDVFMGLPVAIMHVGSLYAVAAAGGCIVLALSKSLGAPLLAAAIAGLIVTTVIRLLAVLFDISLPEQRALYRRKVAVETSTIPIVRS</sequence>
<feature type="domain" description="Glycine transporter" evidence="8">
    <location>
        <begin position="36"/>
        <end position="114"/>
    </location>
</feature>
<evidence type="ECO:0000256" key="1">
    <source>
        <dbReference type="ARBA" id="ARBA00004651"/>
    </source>
</evidence>
<dbReference type="PANTHER" id="PTHR30506:SF3">
    <property type="entry name" value="UPF0126 INNER MEMBRANE PROTEIN YADS-RELATED"/>
    <property type="match status" value="1"/>
</dbReference>
<name>A0A1Y5P492_9MICO</name>
<evidence type="ECO:0000256" key="7">
    <source>
        <dbReference type="SAM" id="Phobius"/>
    </source>
</evidence>
<feature type="transmembrane region" description="Helical" evidence="7">
    <location>
        <begin position="98"/>
        <end position="117"/>
    </location>
</feature>
<proteinExistence type="inferred from homology"/>
<dbReference type="EMBL" id="FLQR01000001">
    <property type="protein sequence ID" value="SBS70931.1"/>
    <property type="molecule type" value="Genomic_DNA"/>
</dbReference>
<gene>
    <name evidence="9" type="ORF">MIPYR_10729</name>
</gene>
<evidence type="ECO:0000256" key="5">
    <source>
        <dbReference type="ARBA" id="ARBA00022989"/>
    </source>
</evidence>
<feature type="transmembrane region" description="Helical" evidence="7">
    <location>
        <begin position="65"/>
        <end position="86"/>
    </location>
</feature>
<evidence type="ECO:0000256" key="6">
    <source>
        <dbReference type="ARBA" id="ARBA00023136"/>
    </source>
</evidence>
<comment type="similarity">
    <text evidence="2">Belongs to the UPF0126 family.</text>
</comment>
<feature type="transmembrane region" description="Helical" evidence="7">
    <location>
        <begin position="204"/>
        <end position="231"/>
    </location>
</feature>
<keyword evidence="3" id="KW-1003">Cell membrane</keyword>
<evidence type="ECO:0000259" key="8">
    <source>
        <dbReference type="Pfam" id="PF03458"/>
    </source>
</evidence>
<keyword evidence="6 7" id="KW-0472">Membrane</keyword>
<evidence type="ECO:0000256" key="4">
    <source>
        <dbReference type="ARBA" id="ARBA00022692"/>
    </source>
</evidence>
<accession>A0A1Y5P492</accession>
<evidence type="ECO:0000256" key="2">
    <source>
        <dbReference type="ARBA" id="ARBA00008193"/>
    </source>
</evidence>
<dbReference type="AlphaFoldDB" id="A0A1Y5P492"/>